<evidence type="ECO:0000256" key="3">
    <source>
        <dbReference type="SAM" id="MobiDB-lite"/>
    </source>
</evidence>
<dbReference type="Pfam" id="PF01436">
    <property type="entry name" value="NHL"/>
    <property type="match status" value="1"/>
</dbReference>
<organism evidence="5 8">
    <name type="scientific">Adineta steineri</name>
    <dbReference type="NCBI Taxonomy" id="433720"/>
    <lineage>
        <taxon>Eukaryota</taxon>
        <taxon>Metazoa</taxon>
        <taxon>Spiralia</taxon>
        <taxon>Gnathifera</taxon>
        <taxon>Rotifera</taxon>
        <taxon>Eurotatoria</taxon>
        <taxon>Bdelloidea</taxon>
        <taxon>Adinetida</taxon>
        <taxon>Adinetidae</taxon>
        <taxon>Adineta</taxon>
    </lineage>
</organism>
<dbReference type="EMBL" id="CAJNOM010002411">
    <property type="protein sequence ID" value="CAF1632181.1"/>
    <property type="molecule type" value="Genomic_DNA"/>
</dbReference>
<dbReference type="AlphaFoldDB" id="A0A815Q0T0"/>
<dbReference type="InterPro" id="IPR050952">
    <property type="entry name" value="TRIM-NHL_E3_ligases"/>
</dbReference>
<accession>A0A815Q0T0</accession>
<evidence type="ECO:0000256" key="1">
    <source>
        <dbReference type="ARBA" id="ARBA00022737"/>
    </source>
</evidence>
<dbReference type="InterPro" id="IPR001258">
    <property type="entry name" value="NHL_repeat"/>
</dbReference>
<dbReference type="GO" id="GO:0008270">
    <property type="term" value="F:zinc ion binding"/>
    <property type="evidence" value="ECO:0007669"/>
    <property type="project" value="UniProtKB-KW"/>
</dbReference>
<dbReference type="InterPro" id="IPR003540">
    <property type="entry name" value="ADP-ribosyltransferase"/>
</dbReference>
<dbReference type="SUPFAM" id="SSF101898">
    <property type="entry name" value="NHL repeat"/>
    <property type="match status" value="1"/>
</dbReference>
<dbReference type="Proteomes" id="UP000663877">
    <property type="component" value="Unassembled WGS sequence"/>
</dbReference>
<proteinExistence type="predicted"/>
<dbReference type="Pfam" id="PF03496">
    <property type="entry name" value="ADPrib_exo_Tox"/>
    <property type="match status" value="1"/>
</dbReference>
<dbReference type="OrthoDB" id="342730at2759"/>
<gene>
    <name evidence="5" type="ORF">BJG266_LOCUS40769</name>
    <name evidence="6" type="ORF">QVE165_LOCUS57650</name>
</gene>
<dbReference type="InterPro" id="IPR011990">
    <property type="entry name" value="TPR-like_helical_dom_sf"/>
</dbReference>
<dbReference type="Gene3D" id="1.25.40.10">
    <property type="entry name" value="Tetratricopeptide repeat domain"/>
    <property type="match status" value="1"/>
</dbReference>
<evidence type="ECO:0000313" key="6">
    <source>
        <dbReference type="EMBL" id="CAF1632181.1"/>
    </source>
</evidence>
<evidence type="ECO:0000313" key="8">
    <source>
        <dbReference type="Proteomes" id="UP000663877"/>
    </source>
</evidence>
<dbReference type="PROSITE" id="PS51125">
    <property type="entry name" value="NHL"/>
    <property type="match status" value="1"/>
</dbReference>
<evidence type="ECO:0000259" key="4">
    <source>
        <dbReference type="Pfam" id="PF03496"/>
    </source>
</evidence>
<name>A0A815Q0T0_9BILA</name>
<feature type="compositionally biased region" description="Basic and acidic residues" evidence="3">
    <location>
        <begin position="520"/>
        <end position="536"/>
    </location>
</feature>
<comment type="caution">
    <text evidence="5">The sequence shown here is derived from an EMBL/GenBank/DDBJ whole genome shotgun (WGS) entry which is preliminary data.</text>
</comment>
<feature type="repeat" description="NHL" evidence="2">
    <location>
        <begin position="717"/>
        <end position="753"/>
    </location>
</feature>
<protein>
    <recommendedName>
        <fullName evidence="4">ADP ribosyltransferase domain-containing protein</fullName>
    </recommendedName>
</protein>
<feature type="compositionally biased region" description="Low complexity" evidence="3">
    <location>
        <begin position="540"/>
        <end position="550"/>
    </location>
</feature>
<evidence type="ECO:0000256" key="2">
    <source>
        <dbReference type="PROSITE-ProRule" id="PRU00504"/>
    </source>
</evidence>
<feature type="region of interest" description="Disordered" evidence="3">
    <location>
        <begin position="477"/>
        <end position="506"/>
    </location>
</feature>
<feature type="region of interest" description="Disordered" evidence="3">
    <location>
        <begin position="520"/>
        <end position="559"/>
    </location>
</feature>
<sequence length="855" mass="97866">MASASQSNDVSHGKSDEMHLEIFCLLWLDASSGTKEGRDTEPKLRSIINHLKKFHDTAQCQKYIHERSTKERVVMIVSGRFGREIVPSIHHLRQVISIYVYCMDKEGNEKWARNYKKIKAVVVNLDELVSRIKADHKIQKMVEEPLSIIIFTKGGDAGSSTTGLNGEFVFSQLLIDFLIRLQYTEDEKKELIDLCKKQYTGNNDELSNIREFRERYSSNKVLWWYTRESFFYKTLNAALRTPADIHTIFLFRKYIADIQNQLKRHQAKNRLRVYRSQMMSNNELETLKQNCGKFISINSFFSTSSDEQQALSFLKNSDDTENLQAVLFQIDADPKMATAKPFADITELSEFKGEAEVLFMLGSIFRLDSVKRSKNSQVWIIEMTLCNDEEHDLKQVLIDMKEQFMSEGINLQGLAKILRGMSQINLARKYFIRLLEQLQLNDPLRIDLYQDLGELESHAGDLDKSIEWHRKASELRKQIQSTSSSTISKPKNPFKQPSLNDPSQTDLYQDLGKLEAHAGHLDNSTERHRKATEMKNQRQSSSSSSINKPKNPFKPKSNKWKQNAITVAAGNGQGQQLNQLYFPNGIFIDKNKNIFIADFSNHRIVEWKCNAKEGQIIAGRNGEGNRMDQLSYPTDVIVVVDQQNHSIIIVDGANKRVIQWLNQKQQILIDNIDCWGLAMDKDGFLYVSDRERNEVKRWKMGEYDNEGTVVAGGNGQGNKRNQLSYPTFIFVDEDQSVYVSDTGNHRVMKWRKDAKEGTVVAGGNGQGANLNQLSLPYGVIVDNLGRIYVADFRNARVMRWCEGKEEGEIVVSGNGQVNQLNGPCGLSFDDEGNLYVADYSNHRVEKFEIILSMKF</sequence>
<dbReference type="GO" id="GO:0043161">
    <property type="term" value="P:proteasome-mediated ubiquitin-dependent protein catabolic process"/>
    <property type="evidence" value="ECO:0007669"/>
    <property type="project" value="TreeGrafter"/>
</dbReference>
<evidence type="ECO:0000313" key="5">
    <source>
        <dbReference type="EMBL" id="CAF1457047.1"/>
    </source>
</evidence>
<dbReference type="PANTHER" id="PTHR24104:SF25">
    <property type="entry name" value="PROTEIN LIN-41"/>
    <property type="match status" value="1"/>
</dbReference>
<reference evidence="5" key="1">
    <citation type="submission" date="2021-02" db="EMBL/GenBank/DDBJ databases">
        <authorList>
            <person name="Nowell W R."/>
        </authorList>
    </citation>
    <scope>NUCLEOTIDE SEQUENCE</scope>
</reference>
<dbReference type="SUPFAM" id="SSF48452">
    <property type="entry name" value="TPR-like"/>
    <property type="match status" value="1"/>
</dbReference>
<dbReference type="EMBL" id="CAJNOI010002087">
    <property type="protein sequence ID" value="CAF1457047.1"/>
    <property type="molecule type" value="Genomic_DNA"/>
</dbReference>
<dbReference type="PROSITE" id="PS51996">
    <property type="entry name" value="TR_MART"/>
    <property type="match status" value="1"/>
</dbReference>
<dbReference type="Gene3D" id="3.90.176.10">
    <property type="entry name" value="Toxin ADP-ribosyltransferase, Chain A, domain 1"/>
    <property type="match status" value="1"/>
</dbReference>
<dbReference type="GO" id="GO:0000209">
    <property type="term" value="P:protein polyubiquitination"/>
    <property type="evidence" value="ECO:0007669"/>
    <property type="project" value="TreeGrafter"/>
</dbReference>
<dbReference type="Gene3D" id="2.120.10.30">
    <property type="entry name" value="TolB, C-terminal domain"/>
    <property type="match status" value="2"/>
</dbReference>
<dbReference type="CDD" id="cd05819">
    <property type="entry name" value="NHL"/>
    <property type="match status" value="1"/>
</dbReference>
<dbReference type="GO" id="GO:0005576">
    <property type="term" value="C:extracellular region"/>
    <property type="evidence" value="ECO:0007669"/>
    <property type="project" value="InterPro"/>
</dbReference>
<dbReference type="Gene3D" id="2.40.10.500">
    <property type="match status" value="1"/>
</dbReference>
<dbReference type="Proteomes" id="UP000663832">
    <property type="component" value="Unassembled WGS sequence"/>
</dbReference>
<dbReference type="GO" id="GO:0061630">
    <property type="term" value="F:ubiquitin protein ligase activity"/>
    <property type="evidence" value="ECO:0007669"/>
    <property type="project" value="TreeGrafter"/>
</dbReference>
<dbReference type="PANTHER" id="PTHR24104">
    <property type="entry name" value="E3 UBIQUITIN-PROTEIN LIGASE NHLRC1-RELATED"/>
    <property type="match status" value="1"/>
</dbReference>
<dbReference type="SUPFAM" id="SSF56399">
    <property type="entry name" value="ADP-ribosylation"/>
    <property type="match status" value="1"/>
</dbReference>
<keyword evidence="7" id="KW-1185">Reference proteome</keyword>
<dbReference type="InterPro" id="IPR011042">
    <property type="entry name" value="6-blade_b-propeller_TolB-like"/>
</dbReference>
<keyword evidence="1" id="KW-0677">Repeat</keyword>
<feature type="compositionally biased region" description="Polar residues" evidence="3">
    <location>
        <begin position="495"/>
        <end position="506"/>
    </location>
</feature>
<feature type="domain" description="ADP ribosyltransferase" evidence="4">
    <location>
        <begin position="222"/>
        <end position="384"/>
    </location>
</feature>
<evidence type="ECO:0000313" key="7">
    <source>
        <dbReference type="Proteomes" id="UP000663832"/>
    </source>
</evidence>
<feature type="compositionally biased region" description="Low complexity" evidence="3">
    <location>
        <begin position="478"/>
        <end position="489"/>
    </location>
</feature>